<proteinExistence type="predicted"/>
<keyword evidence="3" id="KW-1185">Reference proteome</keyword>
<dbReference type="AlphaFoldDB" id="A0A0U1M6D7"/>
<feature type="compositionally biased region" description="Basic and acidic residues" evidence="1">
    <location>
        <begin position="335"/>
        <end position="346"/>
    </location>
</feature>
<reference evidence="2 3" key="1">
    <citation type="submission" date="2015-04" db="EMBL/GenBank/DDBJ databases">
        <authorList>
            <person name="Syromyatnikov M.Y."/>
            <person name="Popov V.N."/>
        </authorList>
    </citation>
    <scope>NUCLEOTIDE SEQUENCE [LARGE SCALE GENOMIC DNA]</scope>
    <source>
        <strain evidence="2">WF-38-12</strain>
    </source>
</reference>
<feature type="compositionally biased region" description="Polar residues" evidence="1">
    <location>
        <begin position="26"/>
        <end position="36"/>
    </location>
</feature>
<feature type="compositionally biased region" description="Polar residues" evidence="1">
    <location>
        <begin position="147"/>
        <end position="165"/>
    </location>
</feature>
<accession>A0A0U1M6D7</accession>
<organism evidence="2 3">
    <name type="scientific">Talaromyces islandicus</name>
    <name type="common">Penicillium islandicum</name>
    <dbReference type="NCBI Taxonomy" id="28573"/>
    <lineage>
        <taxon>Eukaryota</taxon>
        <taxon>Fungi</taxon>
        <taxon>Dikarya</taxon>
        <taxon>Ascomycota</taxon>
        <taxon>Pezizomycotina</taxon>
        <taxon>Eurotiomycetes</taxon>
        <taxon>Eurotiomycetidae</taxon>
        <taxon>Eurotiales</taxon>
        <taxon>Trichocomaceae</taxon>
        <taxon>Talaromyces</taxon>
        <taxon>Talaromyces sect. Islandici</taxon>
    </lineage>
</organism>
<gene>
    <name evidence="2" type="ORF">PISL3812_07540</name>
</gene>
<evidence type="ECO:0000313" key="3">
    <source>
        <dbReference type="Proteomes" id="UP000054383"/>
    </source>
</evidence>
<sequence>MHHPPLAVHLTGNPPCVHLHSHPVPVNTQHPATGSDSRNDANLAWKSLVNNTTAASLSPCLTDASDTKTFYSAIQVTDIHSDCSDEDVTTGMAAGSASNGVGAAEDKPARPKKSPSRASSTSQRAPRSASSSTAGTSRKERRRTASFLAQSPGSLPRSNSIQMSQQKRDELLALHRDSCRLFQDVGMAVEPLENSYDESRLTQSGTASPTMSPVLQSQRSHSFPINDGDISEDDLLSVRRLRRISVVHSEPDPERELTKPLPHEQVPATVIDWTSPSTRRREYEAIDRSNRGFRRVWRRMTPRCFRPSGTRTPFFETGKDGKANYEGSVRRFRMDITDEKETKPSKDGLVSSPKPVKRTWSCF</sequence>
<protein>
    <submittedName>
        <fullName evidence="2">Uncharacterized protein</fullName>
    </submittedName>
</protein>
<dbReference type="OMA" id="VAPRCFQ"/>
<dbReference type="Proteomes" id="UP000054383">
    <property type="component" value="Unassembled WGS sequence"/>
</dbReference>
<feature type="region of interest" description="Disordered" evidence="1">
    <location>
        <begin position="335"/>
        <end position="363"/>
    </location>
</feature>
<dbReference type="EMBL" id="CVMT01000008">
    <property type="protein sequence ID" value="CRG90496.1"/>
    <property type="molecule type" value="Genomic_DNA"/>
</dbReference>
<feature type="compositionally biased region" description="Low complexity" evidence="1">
    <location>
        <begin position="91"/>
        <end position="103"/>
    </location>
</feature>
<name>A0A0U1M6D7_TALIS</name>
<feature type="region of interest" description="Disordered" evidence="1">
    <location>
        <begin position="90"/>
        <end position="166"/>
    </location>
</feature>
<feature type="region of interest" description="Disordered" evidence="1">
    <location>
        <begin position="19"/>
        <end position="39"/>
    </location>
</feature>
<dbReference type="OrthoDB" id="5366332at2759"/>
<evidence type="ECO:0000313" key="2">
    <source>
        <dbReference type="EMBL" id="CRG90496.1"/>
    </source>
</evidence>
<feature type="compositionally biased region" description="Low complexity" evidence="1">
    <location>
        <begin position="116"/>
        <end position="136"/>
    </location>
</feature>
<evidence type="ECO:0000256" key="1">
    <source>
        <dbReference type="SAM" id="MobiDB-lite"/>
    </source>
</evidence>